<dbReference type="PANTHER" id="PTHR33914">
    <property type="entry name" value="18S PRE-RIBOSOMAL ASSEMBLY PROTEIN GAR2-LIKE PROTEIN"/>
    <property type="match status" value="1"/>
</dbReference>
<reference evidence="2 3" key="1">
    <citation type="submission" date="2020-04" db="EMBL/GenBank/DDBJ databases">
        <title>Plant Genome Project.</title>
        <authorList>
            <person name="Zhang R.-G."/>
        </authorList>
    </citation>
    <scope>NUCLEOTIDE SEQUENCE [LARGE SCALE GENOMIC DNA]</scope>
    <source>
        <strain evidence="2">YNK0</strain>
        <tissue evidence="2">Leaf</tissue>
    </source>
</reference>
<dbReference type="OMA" id="ENTRDEW"/>
<proteinExistence type="predicted"/>
<accession>A0A834YG25</accession>
<feature type="region of interest" description="Disordered" evidence="1">
    <location>
        <begin position="261"/>
        <end position="284"/>
    </location>
</feature>
<name>A0A834YG25_TETSI</name>
<gene>
    <name evidence="2" type="ORF">HHK36_029883</name>
</gene>
<dbReference type="InterPro" id="IPR040378">
    <property type="entry name" value="BASL"/>
</dbReference>
<feature type="compositionally biased region" description="Basic and acidic residues" evidence="1">
    <location>
        <begin position="275"/>
        <end position="284"/>
    </location>
</feature>
<evidence type="ECO:0000313" key="3">
    <source>
        <dbReference type="Proteomes" id="UP000655225"/>
    </source>
</evidence>
<protein>
    <submittedName>
        <fullName evidence="2">Uncharacterized protein</fullName>
    </submittedName>
</protein>
<organism evidence="2 3">
    <name type="scientific">Tetracentron sinense</name>
    <name type="common">Spur-leaf</name>
    <dbReference type="NCBI Taxonomy" id="13715"/>
    <lineage>
        <taxon>Eukaryota</taxon>
        <taxon>Viridiplantae</taxon>
        <taxon>Streptophyta</taxon>
        <taxon>Embryophyta</taxon>
        <taxon>Tracheophyta</taxon>
        <taxon>Spermatophyta</taxon>
        <taxon>Magnoliopsida</taxon>
        <taxon>Trochodendrales</taxon>
        <taxon>Trochodendraceae</taxon>
        <taxon>Tetracentron</taxon>
    </lineage>
</organism>
<evidence type="ECO:0000313" key="2">
    <source>
        <dbReference type="EMBL" id="KAF8378540.1"/>
    </source>
</evidence>
<dbReference type="AlphaFoldDB" id="A0A834YG25"/>
<dbReference type="Proteomes" id="UP000655225">
    <property type="component" value="Unassembled WGS sequence"/>
</dbReference>
<feature type="region of interest" description="Disordered" evidence="1">
    <location>
        <begin position="336"/>
        <end position="362"/>
    </location>
</feature>
<dbReference type="EMBL" id="JABCRI010000023">
    <property type="protein sequence ID" value="KAF8378540.1"/>
    <property type="molecule type" value="Genomic_DNA"/>
</dbReference>
<dbReference type="PANTHER" id="PTHR33914:SF2">
    <property type="entry name" value="OS02G0582100 PROTEIN"/>
    <property type="match status" value="1"/>
</dbReference>
<comment type="caution">
    <text evidence="2">The sequence shown here is derived from an EMBL/GenBank/DDBJ whole genome shotgun (WGS) entry which is preliminary data.</text>
</comment>
<dbReference type="OrthoDB" id="1911032at2759"/>
<evidence type="ECO:0000256" key="1">
    <source>
        <dbReference type="SAM" id="MobiDB-lite"/>
    </source>
</evidence>
<dbReference type="GO" id="GO:0009786">
    <property type="term" value="P:regulation of asymmetric cell division"/>
    <property type="evidence" value="ECO:0007669"/>
    <property type="project" value="InterPro"/>
</dbReference>
<keyword evidence="3" id="KW-1185">Reference proteome</keyword>
<sequence>MKFDNESIYGHSTLAHKPDSISFECNDNAMETAGLKASNEVTGEDQIRITCYLKIHNNDMDPDPLPAEMDNGDGVGKVQGLHGSMVIEDLTNGRENETGDSVTPYINPFGEVELSEKEMGFYTDKSVAECDLSELIICFEEGSYHLVKDICIDEGMLSLENNFVENGEGDHKGLCSSLPSDVDENSDLTQEMEGIASNILDGMKSSVENDHKKDVSDHCVSDNMMQKGEGNLDASDKIANDVPYKEEVMPENMLLVRELDTENSHPDSSTFNGDEGERQSHQDPSKEAILENTAVASAADDLNCTSMTNEVPFNSKVESGSITFDFDFDSTLAISGSEESSQNADFKPPPESPNMSGLEDGTLDSLTASSRSFFIQHGHEESSFSAVGPLSGPIPYSGSISLRSDSSTTSTRSFAFPILPSEWNASPVKMSKADRRHFRKHGGWRQGLLCCRF</sequence>